<dbReference type="AlphaFoldDB" id="A0AAW2FYP4"/>
<protein>
    <submittedName>
        <fullName evidence="2">Uncharacterized protein</fullName>
    </submittedName>
</protein>
<dbReference type="EMBL" id="JADYXP020000008">
    <property type="protein sequence ID" value="KAL0119131.1"/>
    <property type="molecule type" value="Genomic_DNA"/>
</dbReference>
<sequence>MFCGTRIKGCRCGGRRWCGSSWGCRYERGWWLEVPSWSSSSPTSSTSTSTSSSPTSTSTSASRRSGGGEGIRKRKATDKYSFF</sequence>
<comment type="caution">
    <text evidence="2">The sequence shown here is derived from an EMBL/GenBank/DDBJ whole genome shotgun (WGS) entry which is preliminary data.</text>
</comment>
<reference evidence="2 3" key="1">
    <citation type="submission" date="2023-03" db="EMBL/GenBank/DDBJ databases">
        <title>High recombination rates correlate with genetic variation in Cardiocondyla obscurior ants.</title>
        <authorList>
            <person name="Errbii M."/>
        </authorList>
    </citation>
    <scope>NUCLEOTIDE SEQUENCE [LARGE SCALE GENOMIC DNA]</scope>
    <source>
        <strain evidence="2">Alpha-2009</strain>
        <tissue evidence="2">Whole body</tissue>
    </source>
</reference>
<feature type="region of interest" description="Disordered" evidence="1">
    <location>
        <begin position="35"/>
        <end position="83"/>
    </location>
</feature>
<organism evidence="2 3">
    <name type="scientific">Cardiocondyla obscurior</name>
    <dbReference type="NCBI Taxonomy" id="286306"/>
    <lineage>
        <taxon>Eukaryota</taxon>
        <taxon>Metazoa</taxon>
        <taxon>Ecdysozoa</taxon>
        <taxon>Arthropoda</taxon>
        <taxon>Hexapoda</taxon>
        <taxon>Insecta</taxon>
        <taxon>Pterygota</taxon>
        <taxon>Neoptera</taxon>
        <taxon>Endopterygota</taxon>
        <taxon>Hymenoptera</taxon>
        <taxon>Apocrita</taxon>
        <taxon>Aculeata</taxon>
        <taxon>Formicoidea</taxon>
        <taxon>Formicidae</taxon>
        <taxon>Myrmicinae</taxon>
        <taxon>Cardiocondyla</taxon>
    </lineage>
</organism>
<name>A0AAW2FYP4_9HYME</name>
<dbReference type="Proteomes" id="UP001430953">
    <property type="component" value="Unassembled WGS sequence"/>
</dbReference>
<feature type="compositionally biased region" description="Low complexity" evidence="1">
    <location>
        <begin position="35"/>
        <end position="62"/>
    </location>
</feature>
<evidence type="ECO:0000313" key="3">
    <source>
        <dbReference type="Proteomes" id="UP001430953"/>
    </source>
</evidence>
<evidence type="ECO:0000313" key="2">
    <source>
        <dbReference type="EMBL" id="KAL0119131.1"/>
    </source>
</evidence>
<evidence type="ECO:0000256" key="1">
    <source>
        <dbReference type="SAM" id="MobiDB-lite"/>
    </source>
</evidence>
<keyword evidence="3" id="KW-1185">Reference proteome</keyword>
<accession>A0AAW2FYP4</accession>
<gene>
    <name evidence="2" type="ORF">PUN28_009614</name>
</gene>
<proteinExistence type="predicted"/>